<dbReference type="Pfam" id="PF07687">
    <property type="entry name" value="M20_dimer"/>
    <property type="match status" value="1"/>
</dbReference>
<dbReference type="PROSITE" id="PS00759">
    <property type="entry name" value="ARGE_DAPE_CPG2_2"/>
    <property type="match status" value="1"/>
</dbReference>
<dbReference type="PANTHER" id="PTHR45892:SF1">
    <property type="entry name" value="AMINOACYLASE-1"/>
    <property type="match status" value="1"/>
</dbReference>
<evidence type="ECO:0000259" key="10">
    <source>
        <dbReference type="Pfam" id="PF07687"/>
    </source>
</evidence>
<evidence type="ECO:0000256" key="6">
    <source>
        <dbReference type="ARBA" id="ARBA00022723"/>
    </source>
</evidence>
<dbReference type="Gene3D" id="3.30.70.360">
    <property type="match status" value="1"/>
</dbReference>
<evidence type="ECO:0000256" key="4">
    <source>
        <dbReference type="ARBA" id="ARBA00011913"/>
    </source>
</evidence>
<evidence type="ECO:0000313" key="12">
    <source>
        <dbReference type="Proteomes" id="UP001439008"/>
    </source>
</evidence>
<keyword evidence="7 11" id="KW-0378">Hydrolase</keyword>
<dbReference type="Gene3D" id="1.10.150.900">
    <property type="match status" value="1"/>
</dbReference>
<dbReference type="InterPro" id="IPR002933">
    <property type="entry name" value="Peptidase_M20"/>
</dbReference>
<evidence type="ECO:0000256" key="3">
    <source>
        <dbReference type="ARBA" id="ARBA00006247"/>
    </source>
</evidence>
<evidence type="ECO:0000256" key="1">
    <source>
        <dbReference type="ARBA" id="ARBA00001947"/>
    </source>
</evidence>
<accession>A0ABV2AJZ4</accession>
<dbReference type="InterPro" id="IPR052083">
    <property type="entry name" value="Aminoacylase-1_M20A"/>
</dbReference>
<evidence type="ECO:0000256" key="9">
    <source>
        <dbReference type="ARBA" id="ARBA00029656"/>
    </source>
</evidence>
<sequence length="406" mass="45790">MADCENSEAVANFRGFLRIPSVSKNGPFDKSYERAVDFIDSVAKKYGFATKRYQFVRDKPILVVTREGSCRTKKSILFNCHYDVVPVAKEMWAKPPFGAEIDSNGNIFGRGSQDMKCIGIMVIEALKNIKQRFSRTVHVSFTPDEEIGSVDGMKIFSESCEFRKLNVGMSFDEGIPSESDTYHVFLDERVPWWLEIRATGETGHASIPRNNTALHKVIKFAERVSDYNNESVKTAKTIKELGERTTISLSDIHSGTNFDDLTKTPPNVIPPCASVTIDARITPKEGTERFLKRIKKWIKEASGCEEGMQIRYIQKTSSSNPTADNSEPFEALSTVLGKMNKKYEKCVFPGATDSRFLRKIGIPAVGFTPVIDTKIRLHDNNEYLNVKQFYEGIKIYSNLIEKLALD</sequence>
<dbReference type="InterPro" id="IPR001261">
    <property type="entry name" value="ArgE/DapE_CS"/>
</dbReference>
<dbReference type="SUPFAM" id="SSF53187">
    <property type="entry name" value="Zn-dependent exopeptidases"/>
    <property type="match status" value="1"/>
</dbReference>
<evidence type="ECO:0000256" key="5">
    <source>
        <dbReference type="ARBA" id="ARBA00022490"/>
    </source>
</evidence>
<evidence type="ECO:0000256" key="7">
    <source>
        <dbReference type="ARBA" id="ARBA00022801"/>
    </source>
</evidence>
<feature type="domain" description="Peptidase M20 dimerisation" evidence="10">
    <location>
        <begin position="192"/>
        <end position="301"/>
    </location>
</feature>
<dbReference type="Pfam" id="PF01546">
    <property type="entry name" value="Peptidase_M20"/>
    <property type="match status" value="1"/>
</dbReference>
<organism evidence="11 12">
    <name type="scientific">Bonamia ostreae</name>
    <dbReference type="NCBI Taxonomy" id="126728"/>
    <lineage>
        <taxon>Eukaryota</taxon>
        <taxon>Sar</taxon>
        <taxon>Rhizaria</taxon>
        <taxon>Endomyxa</taxon>
        <taxon>Ascetosporea</taxon>
        <taxon>Haplosporida</taxon>
        <taxon>Bonamia</taxon>
    </lineage>
</organism>
<gene>
    <name evidence="11" type="primary">ACY1</name>
    <name evidence="11" type="ORF">MHBO_001723</name>
</gene>
<comment type="similarity">
    <text evidence="3">Belongs to the peptidase M20A family.</text>
</comment>
<evidence type="ECO:0000256" key="8">
    <source>
        <dbReference type="ARBA" id="ARBA00022833"/>
    </source>
</evidence>
<keyword evidence="12" id="KW-1185">Reference proteome</keyword>
<dbReference type="Gene3D" id="3.40.630.10">
    <property type="entry name" value="Zn peptidases"/>
    <property type="match status" value="1"/>
</dbReference>
<dbReference type="PANTHER" id="PTHR45892">
    <property type="entry name" value="AMINOACYLASE-1"/>
    <property type="match status" value="1"/>
</dbReference>
<proteinExistence type="inferred from homology"/>
<evidence type="ECO:0000313" key="11">
    <source>
        <dbReference type="EMBL" id="MES1919990.1"/>
    </source>
</evidence>
<dbReference type="InterPro" id="IPR011650">
    <property type="entry name" value="Peptidase_M20_dimer"/>
</dbReference>
<dbReference type="InterPro" id="IPR036264">
    <property type="entry name" value="Bact_exopeptidase_dim_dom"/>
</dbReference>
<dbReference type="EMBL" id="JBDODL010000470">
    <property type="protein sequence ID" value="MES1919990.1"/>
    <property type="molecule type" value="Genomic_DNA"/>
</dbReference>
<keyword evidence="6" id="KW-0479">Metal-binding</keyword>
<comment type="subcellular location">
    <subcellularLocation>
        <location evidence="2">Cytoplasm</location>
    </subcellularLocation>
</comment>
<keyword evidence="5" id="KW-0963">Cytoplasm</keyword>
<protein>
    <recommendedName>
        <fullName evidence="4">N-acyl-aliphatic-L-amino acid amidohydrolase</fullName>
        <ecNumber evidence="4">3.5.1.14</ecNumber>
    </recommendedName>
    <alternativeName>
        <fullName evidence="9">N-acyl-L-amino-acid amidohydrolase</fullName>
    </alternativeName>
</protein>
<comment type="caution">
    <text evidence="11">The sequence shown here is derived from an EMBL/GenBank/DDBJ whole genome shotgun (WGS) entry which is preliminary data.</text>
</comment>
<dbReference type="PIRSF" id="PIRSF036696">
    <property type="entry name" value="ACY-1"/>
    <property type="match status" value="1"/>
</dbReference>
<reference evidence="11 12" key="1">
    <citation type="journal article" date="2024" name="BMC Biol.">
        <title>Comparative genomics of Ascetosporea gives new insight into the evolutionary basis for animal parasitism in Rhizaria.</title>
        <authorList>
            <person name="Hiltunen Thoren M."/>
            <person name="Onut-Brannstrom I."/>
            <person name="Alfjorden A."/>
            <person name="Peckova H."/>
            <person name="Swords F."/>
            <person name="Hooper C."/>
            <person name="Holzer A.S."/>
            <person name="Bass D."/>
            <person name="Burki F."/>
        </authorList>
    </citation>
    <scope>NUCLEOTIDE SEQUENCE [LARGE SCALE GENOMIC DNA]</scope>
    <source>
        <strain evidence="11">20-A016</strain>
    </source>
</reference>
<dbReference type="InterPro" id="IPR010159">
    <property type="entry name" value="N-acyl_aa_amidohydrolase"/>
</dbReference>
<dbReference type="EC" id="3.5.1.14" evidence="4"/>
<dbReference type="SUPFAM" id="SSF55031">
    <property type="entry name" value="Bacterial exopeptidase dimerisation domain"/>
    <property type="match status" value="1"/>
</dbReference>
<dbReference type="NCBIfam" id="TIGR01880">
    <property type="entry name" value="Ac-peptdase-euk"/>
    <property type="match status" value="1"/>
</dbReference>
<comment type="cofactor">
    <cofactor evidence="1">
        <name>Zn(2+)</name>
        <dbReference type="ChEBI" id="CHEBI:29105"/>
    </cofactor>
</comment>
<dbReference type="GO" id="GO:0004046">
    <property type="term" value="F:aminoacylase activity"/>
    <property type="evidence" value="ECO:0007669"/>
    <property type="project" value="UniProtKB-EC"/>
</dbReference>
<evidence type="ECO:0000256" key="2">
    <source>
        <dbReference type="ARBA" id="ARBA00004496"/>
    </source>
</evidence>
<keyword evidence="8" id="KW-0862">Zinc</keyword>
<name>A0ABV2AJZ4_9EUKA</name>
<dbReference type="Proteomes" id="UP001439008">
    <property type="component" value="Unassembled WGS sequence"/>
</dbReference>